<comment type="caution">
    <text evidence="1">The sequence shown here is derived from an EMBL/GenBank/DDBJ whole genome shotgun (WGS) entry which is preliminary data.</text>
</comment>
<dbReference type="Proteomes" id="UP000275749">
    <property type="component" value="Unassembled WGS sequence"/>
</dbReference>
<evidence type="ECO:0008006" key="3">
    <source>
        <dbReference type="Google" id="ProtNLM"/>
    </source>
</evidence>
<name>A0A3N1ZTC1_9ACTN</name>
<proteinExistence type="predicted"/>
<evidence type="ECO:0000313" key="1">
    <source>
        <dbReference type="EMBL" id="ROR53637.1"/>
    </source>
</evidence>
<evidence type="ECO:0000313" key="2">
    <source>
        <dbReference type="Proteomes" id="UP000275749"/>
    </source>
</evidence>
<gene>
    <name evidence="1" type="ORF">EDD41_0801</name>
</gene>
<dbReference type="AlphaFoldDB" id="A0A3N1ZTC1"/>
<accession>A0A3N1ZTC1</accession>
<protein>
    <recommendedName>
        <fullName evidence="3">PIN domain-containing protein</fullName>
    </recommendedName>
</protein>
<sequence>MILADTNVVSEFMRPVVDPAVLAWAQQVAWAATPGG</sequence>
<dbReference type="EMBL" id="RKHG01000001">
    <property type="protein sequence ID" value="ROR53637.1"/>
    <property type="molecule type" value="Genomic_DNA"/>
</dbReference>
<reference evidence="1 2" key="1">
    <citation type="submission" date="2018-11" db="EMBL/GenBank/DDBJ databases">
        <title>Sequencing the genomes of 1000 actinobacteria strains.</title>
        <authorList>
            <person name="Klenk H.-P."/>
        </authorList>
    </citation>
    <scope>NUCLEOTIDE SEQUENCE [LARGE SCALE GENOMIC DNA]</scope>
    <source>
        <strain evidence="1 2">DSM 10546</strain>
    </source>
</reference>
<organism evidence="1 2">
    <name type="scientific">Luteococcus japonicus</name>
    <dbReference type="NCBI Taxonomy" id="33984"/>
    <lineage>
        <taxon>Bacteria</taxon>
        <taxon>Bacillati</taxon>
        <taxon>Actinomycetota</taxon>
        <taxon>Actinomycetes</taxon>
        <taxon>Propionibacteriales</taxon>
        <taxon>Propionibacteriaceae</taxon>
        <taxon>Luteococcus</taxon>
    </lineage>
</organism>